<comment type="caution">
    <text evidence="2">The sequence shown here is derived from an EMBL/GenBank/DDBJ whole genome shotgun (WGS) entry which is preliminary data.</text>
</comment>
<protein>
    <submittedName>
        <fullName evidence="2">Uncharacterized protein</fullName>
    </submittedName>
</protein>
<dbReference type="Proteomes" id="UP001148838">
    <property type="component" value="Unassembled WGS sequence"/>
</dbReference>
<accession>A0ABQ8TFS1</accession>
<feature type="region of interest" description="Disordered" evidence="1">
    <location>
        <begin position="47"/>
        <end position="77"/>
    </location>
</feature>
<sequence>MDFTSKCAAQHNSIQCPRSVSVNSVVQGVMSTTSCSVPSAENKQLGQLLDKNEDEEEANRKQDDSPPTTHRVHLPTKAPTVRYVPHSGWSRYKSAVQTLIPVRRSQSADQCLPLDKVGLFSYITFNWLLSTVNNLEDSTIPENSPLDSCDINGQR</sequence>
<evidence type="ECO:0000256" key="1">
    <source>
        <dbReference type="SAM" id="MobiDB-lite"/>
    </source>
</evidence>
<gene>
    <name evidence="2" type="ORF">ANN_06611</name>
</gene>
<dbReference type="PROSITE" id="PS51257">
    <property type="entry name" value="PROKAR_LIPOPROTEIN"/>
    <property type="match status" value="1"/>
</dbReference>
<evidence type="ECO:0000313" key="3">
    <source>
        <dbReference type="Proteomes" id="UP001148838"/>
    </source>
</evidence>
<organism evidence="2 3">
    <name type="scientific">Periplaneta americana</name>
    <name type="common">American cockroach</name>
    <name type="synonym">Blatta americana</name>
    <dbReference type="NCBI Taxonomy" id="6978"/>
    <lineage>
        <taxon>Eukaryota</taxon>
        <taxon>Metazoa</taxon>
        <taxon>Ecdysozoa</taxon>
        <taxon>Arthropoda</taxon>
        <taxon>Hexapoda</taxon>
        <taxon>Insecta</taxon>
        <taxon>Pterygota</taxon>
        <taxon>Neoptera</taxon>
        <taxon>Polyneoptera</taxon>
        <taxon>Dictyoptera</taxon>
        <taxon>Blattodea</taxon>
        <taxon>Blattoidea</taxon>
        <taxon>Blattidae</taxon>
        <taxon>Blattinae</taxon>
        <taxon>Periplaneta</taxon>
    </lineage>
</organism>
<evidence type="ECO:0000313" key="2">
    <source>
        <dbReference type="EMBL" id="KAJ4444814.1"/>
    </source>
</evidence>
<keyword evidence="3" id="KW-1185">Reference proteome</keyword>
<reference evidence="2 3" key="1">
    <citation type="journal article" date="2022" name="Allergy">
        <title>Genome assembly and annotation of Periplaneta americana reveal a comprehensive cockroach allergen profile.</title>
        <authorList>
            <person name="Wang L."/>
            <person name="Xiong Q."/>
            <person name="Saelim N."/>
            <person name="Wang L."/>
            <person name="Nong W."/>
            <person name="Wan A.T."/>
            <person name="Shi M."/>
            <person name="Liu X."/>
            <person name="Cao Q."/>
            <person name="Hui J.H.L."/>
            <person name="Sookrung N."/>
            <person name="Leung T.F."/>
            <person name="Tungtrongchitr A."/>
            <person name="Tsui S.K.W."/>
        </authorList>
    </citation>
    <scope>NUCLEOTIDE SEQUENCE [LARGE SCALE GENOMIC DNA]</scope>
    <source>
        <strain evidence="2">PWHHKU_190912</strain>
    </source>
</reference>
<name>A0ABQ8TFS1_PERAM</name>
<dbReference type="EMBL" id="JAJSOF020000011">
    <property type="protein sequence ID" value="KAJ4444814.1"/>
    <property type="molecule type" value="Genomic_DNA"/>
</dbReference>
<proteinExistence type="predicted"/>